<dbReference type="GO" id="GO:0008887">
    <property type="term" value="F:glycerate kinase activity"/>
    <property type="evidence" value="ECO:0007669"/>
    <property type="project" value="UniProtKB-UniRule"/>
</dbReference>
<dbReference type="Pfam" id="PF02595">
    <property type="entry name" value="Gly_kinase"/>
    <property type="match status" value="1"/>
</dbReference>
<evidence type="ECO:0000256" key="1">
    <source>
        <dbReference type="ARBA" id="ARBA00006284"/>
    </source>
</evidence>
<comment type="similarity">
    <text evidence="1 4">Belongs to the glycerate kinase type-1 family.</text>
</comment>
<protein>
    <submittedName>
        <fullName evidence="6">Glycerate kinase</fullName>
        <ecNumber evidence="6">2.7.1.31</ecNumber>
    </submittedName>
</protein>
<keyword evidence="3 4" id="KW-0418">Kinase</keyword>
<dbReference type="Proteomes" id="UP000255284">
    <property type="component" value="Unassembled WGS sequence"/>
</dbReference>
<keyword evidence="2 4" id="KW-0808">Transferase</keyword>
<dbReference type="PANTHER" id="PTHR21599:SF0">
    <property type="entry name" value="GLYCERATE KINASE"/>
    <property type="match status" value="1"/>
</dbReference>
<dbReference type="InterPro" id="IPR004381">
    <property type="entry name" value="Glycerate_kinase"/>
</dbReference>
<dbReference type="PANTHER" id="PTHR21599">
    <property type="entry name" value="GLYCERATE KINASE"/>
    <property type="match status" value="1"/>
</dbReference>
<dbReference type="Gene3D" id="3.90.1510.10">
    <property type="entry name" value="Glycerate kinase, domain 2"/>
    <property type="match status" value="1"/>
</dbReference>
<evidence type="ECO:0000256" key="5">
    <source>
        <dbReference type="SAM" id="MobiDB-lite"/>
    </source>
</evidence>
<dbReference type="InterPro" id="IPR036129">
    <property type="entry name" value="Glycerate_kinase_sf"/>
</dbReference>
<accession>A0A8G2M6B0</accession>
<reference evidence="6 7" key="1">
    <citation type="submission" date="2018-06" db="EMBL/GenBank/DDBJ databases">
        <authorList>
            <consortium name="Pathogen Informatics"/>
            <person name="Doyle S."/>
        </authorList>
    </citation>
    <scope>NUCLEOTIDE SEQUENCE [LARGE SCALE GENOMIC DNA]</scope>
    <source>
        <strain evidence="6 7">NCTC11819</strain>
    </source>
</reference>
<dbReference type="EMBL" id="UGGQ01000006">
    <property type="protein sequence ID" value="STO17376.1"/>
    <property type="molecule type" value="Genomic_DNA"/>
</dbReference>
<feature type="region of interest" description="Disordered" evidence="5">
    <location>
        <begin position="1"/>
        <end position="25"/>
    </location>
</feature>
<dbReference type="InterPro" id="IPR018193">
    <property type="entry name" value="Glyc_kinase_flavodox-like_fold"/>
</dbReference>
<comment type="caution">
    <text evidence="6">The sequence shown here is derived from an EMBL/GenBank/DDBJ whole genome shotgun (WGS) entry which is preliminary data.</text>
</comment>
<evidence type="ECO:0000256" key="2">
    <source>
        <dbReference type="ARBA" id="ARBA00022679"/>
    </source>
</evidence>
<evidence type="ECO:0000256" key="4">
    <source>
        <dbReference type="PIRNR" id="PIRNR006078"/>
    </source>
</evidence>
<gene>
    <name evidence="6" type="primary">glxK</name>
    <name evidence="6" type="ORF">NCTC11819_01965</name>
</gene>
<dbReference type="GO" id="GO:0031388">
    <property type="term" value="P:organic acid phosphorylation"/>
    <property type="evidence" value="ECO:0007669"/>
    <property type="project" value="UniProtKB-UniRule"/>
</dbReference>
<name>A0A8G2M6B0_9ACTO</name>
<evidence type="ECO:0000313" key="7">
    <source>
        <dbReference type="Proteomes" id="UP000255284"/>
    </source>
</evidence>
<evidence type="ECO:0000256" key="3">
    <source>
        <dbReference type="ARBA" id="ARBA00022777"/>
    </source>
</evidence>
<evidence type="ECO:0000313" key="6">
    <source>
        <dbReference type="EMBL" id="STO17376.1"/>
    </source>
</evidence>
<dbReference type="Gene3D" id="3.40.50.10350">
    <property type="entry name" value="Glycerate kinase, domain 1"/>
    <property type="match status" value="1"/>
</dbReference>
<organism evidence="6 7">
    <name type="scientific">Mobiluncus mulieris</name>
    <dbReference type="NCBI Taxonomy" id="2052"/>
    <lineage>
        <taxon>Bacteria</taxon>
        <taxon>Bacillati</taxon>
        <taxon>Actinomycetota</taxon>
        <taxon>Actinomycetes</taxon>
        <taxon>Actinomycetales</taxon>
        <taxon>Actinomycetaceae</taxon>
        <taxon>Mobiluncus</taxon>
    </lineage>
</organism>
<dbReference type="PIRSF" id="PIRSF006078">
    <property type="entry name" value="GlxK"/>
    <property type="match status" value="1"/>
</dbReference>
<sequence>MCSILKRRQGANPKTAPPTATPNRKARNVKIVIAPDSFKGALSAQDAAAAMHRGVETIFPDAECVTVPVSDGGEGTAEVMLAAYGGEVKTCKTVDALGREREAEFTWIPSQKMVVMDTAEAAGIMYIGMLERNIMESNTEGVGMILKAALDLQPETIIVGLGGSATNDGGWGMMYNLGARLYNESGESLDPKVSALPNAAKLDLSGLDPRLQNVKLIAANDVRNPLTGPTGASAAFGPQKGAKPLQLGKLDRCLKNWGRLLEETTGRQIVDQEGAGAAGGMAAAFFALGAENRKGFDVVAEATHLNEALDGADLVLTGEGQLDRQTQRGKTPWSVAQLGRSRNIPVIAFAAKLGIGHEILLQDGFTAIVPIMHQTMTSDKSAMEKVPMLLEDSVTLTLQLMTVGANPAISDILLKAFDD</sequence>
<proteinExistence type="inferred from homology"/>
<dbReference type="InterPro" id="IPR018197">
    <property type="entry name" value="Glycerate_kinase_RE-like"/>
</dbReference>
<dbReference type="SUPFAM" id="SSF110738">
    <property type="entry name" value="Glycerate kinase I"/>
    <property type="match status" value="1"/>
</dbReference>
<dbReference type="EC" id="2.7.1.31" evidence="6"/>
<dbReference type="AlphaFoldDB" id="A0A8G2M6B0"/>
<dbReference type="NCBIfam" id="TIGR00045">
    <property type="entry name" value="glycerate kinase"/>
    <property type="match status" value="1"/>
</dbReference>